<dbReference type="Proteomes" id="UP000708148">
    <property type="component" value="Unassembled WGS sequence"/>
</dbReference>
<protein>
    <submittedName>
        <fullName evidence="1">Uncharacterized protein</fullName>
    </submittedName>
</protein>
<name>A0A8S1INN8_9CHLO</name>
<dbReference type="EMBL" id="CAJHUC010000408">
    <property type="protein sequence ID" value="CAD7695922.1"/>
    <property type="molecule type" value="Genomic_DNA"/>
</dbReference>
<evidence type="ECO:0000313" key="2">
    <source>
        <dbReference type="EMBL" id="CAD7695924.1"/>
    </source>
</evidence>
<gene>
    <name evidence="1" type="ORF">OSTQU699_LOCUS1283</name>
    <name evidence="2" type="ORF">OSTQU699_LOCUS1285</name>
</gene>
<dbReference type="EMBL" id="CAJHUC010000408">
    <property type="protein sequence ID" value="CAD7695924.1"/>
    <property type="molecule type" value="Genomic_DNA"/>
</dbReference>
<proteinExistence type="predicted"/>
<comment type="caution">
    <text evidence="1">The sequence shown here is derived from an EMBL/GenBank/DDBJ whole genome shotgun (WGS) entry which is preliminary data.</text>
</comment>
<evidence type="ECO:0000313" key="3">
    <source>
        <dbReference type="Proteomes" id="UP000708148"/>
    </source>
</evidence>
<dbReference type="AlphaFoldDB" id="A0A8S1INN8"/>
<reference evidence="1" key="1">
    <citation type="submission" date="2020-12" db="EMBL/GenBank/DDBJ databases">
        <authorList>
            <person name="Iha C."/>
        </authorList>
    </citation>
    <scope>NUCLEOTIDE SEQUENCE</scope>
</reference>
<keyword evidence="3" id="KW-1185">Reference proteome</keyword>
<sequence>MEAQPEPAWWRVLEVAHSPRRVSASSFRCLRIWVGTLICWSSGVHAKKGFNFSDMYVWYICSVASRTRLLSNRYCYLNDATVSWYGIASDQDGYGLHLVVINGAD</sequence>
<accession>A0A8S1INN8</accession>
<evidence type="ECO:0000313" key="1">
    <source>
        <dbReference type="EMBL" id="CAD7695922.1"/>
    </source>
</evidence>
<organism evidence="1 3">
    <name type="scientific">Ostreobium quekettii</name>
    <dbReference type="NCBI Taxonomy" id="121088"/>
    <lineage>
        <taxon>Eukaryota</taxon>
        <taxon>Viridiplantae</taxon>
        <taxon>Chlorophyta</taxon>
        <taxon>core chlorophytes</taxon>
        <taxon>Ulvophyceae</taxon>
        <taxon>TCBD clade</taxon>
        <taxon>Bryopsidales</taxon>
        <taxon>Ostreobineae</taxon>
        <taxon>Ostreobiaceae</taxon>
        <taxon>Ostreobium</taxon>
    </lineage>
</organism>